<sequence length="514" mass="56432">MTRTWLAALAVLSGLGATPLAAQTLTVALKADIRGINPGVNRDDDTDAVTLHMVEGLVAYREGGTVGPMLAETIETSPDGLTYSFALRKGLTFHNGAPVTAEDVVWSWQRYMDPKTEWRCLADFDGRNGLKVEAIEAVSPTTVRMRINEPNALFLFSLARTDCGSAAVIHKDSLKPDGSWDKPVGTGPFKFSEWKRGQQIVLTKFDGYQSLPGGLDGFAGGKRPLVPEVKFLIVPDSSSVKAGQQSGQIDIAEVLSSDVAALRKEPGIKVQTVPTAARHALLFQTNDPVFRKPAMRRALAAAIDFGQLVAIISDLDVKPNNSTIHAKSTYHSEVQNLSYQYDPAQAKKLLAEAGYKGERLKITTNNRKSSPSFNIAVVLQSMFQAVGVNADIDVVEWATHMDRFLKGNYQLMVHSYSARLDPALSFEHFTGPKADQPRKVWDDPAVIALLDKASKIENVTERQAIFDDLHKRMIADAPLVMLFNSVEAWASTARVDGFVPWESRVRAWEVSLKR</sequence>
<dbReference type="InterPro" id="IPR039424">
    <property type="entry name" value="SBP_5"/>
</dbReference>
<dbReference type="PIRSF" id="PIRSF002741">
    <property type="entry name" value="MppA"/>
    <property type="match status" value="1"/>
</dbReference>
<reference evidence="7" key="1">
    <citation type="submission" date="2018-07" db="EMBL/GenBank/DDBJ databases">
        <authorList>
            <person name="Safronova V.I."/>
            <person name="Chirak E.R."/>
            <person name="Sazanova A.L."/>
        </authorList>
    </citation>
    <scope>NUCLEOTIDE SEQUENCE [LARGE SCALE GENOMIC DNA]</scope>
    <source>
        <strain evidence="7">RCAM04685</strain>
    </source>
</reference>
<dbReference type="GO" id="GO:1904680">
    <property type="term" value="F:peptide transmembrane transporter activity"/>
    <property type="evidence" value="ECO:0007669"/>
    <property type="project" value="TreeGrafter"/>
</dbReference>
<dbReference type="RefSeq" id="WP_114831184.1">
    <property type="nucleotide sequence ID" value="NZ_QQTO01000033.1"/>
</dbReference>
<dbReference type="EMBL" id="QQTP01000012">
    <property type="protein sequence ID" value="RDJ21436.1"/>
    <property type="molecule type" value="Genomic_DNA"/>
</dbReference>
<dbReference type="Gene3D" id="3.40.190.10">
    <property type="entry name" value="Periplasmic binding protein-like II"/>
    <property type="match status" value="1"/>
</dbReference>
<dbReference type="InterPro" id="IPR000914">
    <property type="entry name" value="SBP_5_dom"/>
</dbReference>
<feature type="domain" description="Solute-binding protein family 5" evidence="5">
    <location>
        <begin position="66"/>
        <end position="429"/>
    </location>
</feature>
<organism evidence="6 7">
    <name type="scientific">Bosea caraganae</name>
    <dbReference type="NCBI Taxonomy" id="2763117"/>
    <lineage>
        <taxon>Bacteria</taxon>
        <taxon>Pseudomonadati</taxon>
        <taxon>Pseudomonadota</taxon>
        <taxon>Alphaproteobacteria</taxon>
        <taxon>Hyphomicrobiales</taxon>
        <taxon>Boseaceae</taxon>
        <taxon>Bosea</taxon>
    </lineage>
</organism>
<dbReference type="GO" id="GO:0043190">
    <property type="term" value="C:ATP-binding cassette (ABC) transporter complex"/>
    <property type="evidence" value="ECO:0007669"/>
    <property type="project" value="InterPro"/>
</dbReference>
<evidence type="ECO:0000256" key="2">
    <source>
        <dbReference type="ARBA" id="ARBA00005695"/>
    </source>
</evidence>
<protein>
    <submittedName>
        <fullName evidence="6">ABC transporter substrate-binding protein</fullName>
    </submittedName>
</protein>
<evidence type="ECO:0000256" key="3">
    <source>
        <dbReference type="ARBA" id="ARBA00022729"/>
    </source>
</evidence>
<accession>A0A370L1J6</accession>
<comment type="subcellular location">
    <subcellularLocation>
        <location evidence="1">Periplasm</location>
    </subcellularLocation>
</comment>
<comment type="similarity">
    <text evidence="2">Belongs to the bacterial solute-binding protein 5 family.</text>
</comment>
<proteinExistence type="inferred from homology"/>
<dbReference type="GO" id="GO:0030288">
    <property type="term" value="C:outer membrane-bounded periplasmic space"/>
    <property type="evidence" value="ECO:0007669"/>
    <property type="project" value="UniProtKB-ARBA"/>
</dbReference>
<keyword evidence="7" id="KW-1185">Reference proteome</keyword>
<dbReference type="PANTHER" id="PTHR30290">
    <property type="entry name" value="PERIPLASMIC BINDING COMPONENT OF ABC TRANSPORTER"/>
    <property type="match status" value="1"/>
</dbReference>
<evidence type="ECO:0000256" key="1">
    <source>
        <dbReference type="ARBA" id="ARBA00004418"/>
    </source>
</evidence>
<feature type="chain" id="PRO_5030068249" evidence="4">
    <location>
        <begin position="23"/>
        <end position="514"/>
    </location>
</feature>
<dbReference type="Pfam" id="PF00496">
    <property type="entry name" value="SBP_bac_5"/>
    <property type="match status" value="1"/>
</dbReference>
<keyword evidence="3 4" id="KW-0732">Signal</keyword>
<evidence type="ECO:0000313" key="7">
    <source>
        <dbReference type="Proteomes" id="UP000255207"/>
    </source>
</evidence>
<evidence type="ECO:0000313" key="6">
    <source>
        <dbReference type="EMBL" id="RDJ21436.1"/>
    </source>
</evidence>
<evidence type="ECO:0000259" key="5">
    <source>
        <dbReference type="Pfam" id="PF00496"/>
    </source>
</evidence>
<comment type="caution">
    <text evidence="6">The sequence shown here is derived from an EMBL/GenBank/DDBJ whole genome shotgun (WGS) entry which is preliminary data.</text>
</comment>
<name>A0A370L1J6_9HYPH</name>
<dbReference type="SUPFAM" id="SSF53850">
    <property type="entry name" value="Periplasmic binding protein-like II"/>
    <property type="match status" value="1"/>
</dbReference>
<dbReference type="InterPro" id="IPR030678">
    <property type="entry name" value="Peptide/Ni-bd"/>
</dbReference>
<dbReference type="AlphaFoldDB" id="A0A370L1J6"/>
<gene>
    <name evidence="6" type="ORF">DWE98_20590</name>
</gene>
<evidence type="ECO:0000256" key="4">
    <source>
        <dbReference type="SAM" id="SignalP"/>
    </source>
</evidence>
<feature type="signal peptide" evidence="4">
    <location>
        <begin position="1"/>
        <end position="22"/>
    </location>
</feature>
<dbReference type="GO" id="GO:0015833">
    <property type="term" value="P:peptide transport"/>
    <property type="evidence" value="ECO:0007669"/>
    <property type="project" value="TreeGrafter"/>
</dbReference>
<dbReference type="Gene3D" id="3.90.76.10">
    <property type="entry name" value="Dipeptide-binding Protein, Domain 1"/>
    <property type="match status" value="1"/>
</dbReference>
<dbReference type="PANTHER" id="PTHR30290:SF38">
    <property type="entry name" value="D,D-DIPEPTIDE-BINDING PERIPLASMIC PROTEIN DDPA-RELATED"/>
    <property type="match status" value="1"/>
</dbReference>
<dbReference type="Gene3D" id="3.10.105.10">
    <property type="entry name" value="Dipeptide-binding Protein, Domain 3"/>
    <property type="match status" value="1"/>
</dbReference>
<dbReference type="OrthoDB" id="9803988at2"/>
<dbReference type="Proteomes" id="UP000255207">
    <property type="component" value="Unassembled WGS sequence"/>
</dbReference>